<evidence type="ECO:0000313" key="2">
    <source>
        <dbReference type="EMBL" id="ESN93838.1"/>
    </source>
</evidence>
<dbReference type="EnsemblMetazoa" id="HelroT180489">
    <property type="protein sequence ID" value="HelroP180489"/>
    <property type="gene ID" value="HelroG180489"/>
</dbReference>
<dbReference type="HOGENOM" id="CLU_1671245_0_0_1"/>
<name>T1FFZ4_HELRO</name>
<proteinExistence type="predicted"/>
<reference evidence="2 4" key="2">
    <citation type="journal article" date="2013" name="Nature">
        <title>Insights into bilaterian evolution from three spiralian genomes.</title>
        <authorList>
            <person name="Simakov O."/>
            <person name="Marletaz F."/>
            <person name="Cho S.J."/>
            <person name="Edsinger-Gonzales E."/>
            <person name="Havlak P."/>
            <person name="Hellsten U."/>
            <person name="Kuo D.H."/>
            <person name="Larsson T."/>
            <person name="Lv J."/>
            <person name="Arendt D."/>
            <person name="Savage R."/>
            <person name="Osoegawa K."/>
            <person name="de Jong P."/>
            <person name="Grimwood J."/>
            <person name="Chapman J.A."/>
            <person name="Shapiro H."/>
            <person name="Aerts A."/>
            <person name="Otillar R.P."/>
            <person name="Terry A.Y."/>
            <person name="Boore J.L."/>
            <person name="Grigoriev I.V."/>
            <person name="Lindberg D.R."/>
            <person name="Seaver E.C."/>
            <person name="Weisblat D.A."/>
            <person name="Putnam N.H."/>
            <person name="Rokhsar D.S."/>
        </authorList>
    </citation>
    <scope>NUCLEOTIDE SEQUENCE</scope>
</reference>
<sequence length="158" mass="18803">MKAPPLPVPSSMTFDDKPTQQQSTTYSNNNIITTNNNNNNLREVDYSEYEWMEHIDEFDKEVLKVLEEEEALYEAYFFECFDLIECDDDIDNYQYYDDMYSNNNYIINCYTNNYLPNNAYENCLHPDVKCDEYFLEQFSVLNVSTLNPEAPEFQPKFS</sequence>
<dbReference type="GeneID" id="20207743"/>
<dbReference type="InParanoid" id="T1FFZ4"/>
<dbReference type="KEGG" id="hro:HELRODRAFT_180489"/>
<dbReference type="EMBL" id="KB097587">
    <property type="protein sequence ID" value="ESN93838.1"/>
    <property type="molecule type" value="Genomic_DNA"/>
</dbReference>
<dbReference type="EMBL" id="AMQM01007216">
    <property type="status" value="NOT_ANNOTATED_CDS"/>
    <property type="molecule type" value="Genomic_DNA"/>
</dbReference>
<evidence type="ECO:0000256" key="1">
    <source>
        <dbReference type="SAM" id="MobiDB-lite"/>
    </source>
</evidence>
<protein>
    <recommendedName>
        <fullName evidence="5">Ataxin-2 C-terminal domain-containing protein</fullName>
    </recommendedName>
</protein>
<dbReference type="CTD" id="20207743"/>
<dbReference type="RefSeq" id="XP_009028048.1">
    <property type="nucleotide sequence ID" value="XM_009029800.1"/>
</dbReference>
<dbReference type="Proteomes" id="UP000015101">
    <property type="component" value="Unassembled WGS sequence"/>
</dbReference>
<reference evidence="4" key="1">
    <citation type="submission" date="2012-12" db="EMBL/GenBank/DDBJ databases">
        <authorList>
            <person name="Hellsten U."/>
            <person name="Grimwood J."/>
            <person name="Chapman J.A."/>
            <person name="Shapiro H."/>
            <person name="Aerts A."/>
            <person name="Otillar R.P."/>
            <person name="Terry A.Y."/>
            <person name="Boore J.L."/>
            <person name="Simakov O."/>
            <person name="Marletaz F."/>
            <person name="Cho S.-J."/>
            <person name="Edsinger-Gonzales E."/>
            <person name="Havlak P."/>
            <person name="Kuo D.-H."/>
            <person name="Larsson T."/>
            <person name="Lv J."/>
            <person name="Arendt D."/>
            <person name="Savage R."/>
            <person name="Osoegawa K."/>
            <person name="de Jong P."/>
            <person name="Lindberg D.R."/>
            <person name="Seaver E.C."/>
            <person name="Weisblat D.A."/>
            <person name="Putnam N.H."/>
            <person name="Grigoriev I.V."/>
            <person name="Rokhsar D.S."/>
        </authorList>
    </citation>
    <scope>NUCLEOTIDE SEQUENCE</scope>
</reference>
<accession>T1FFZ4</accession>
<reference evidence="3" key="3">
    <citation type="submission" date="2015-06" db="UniProtKB">
        <authorList>
            <consortium name="EnsemblMetazoa"/>
        </authorList>
    </citation>
    <scope>IDENTIFICATION</scope>
</reference>
<evidence type="ECO:0008006" key="5">
    <source>
        <dbReference type="Google" id="ProtNLM"/>
    </source>
</evidence>
<dbReference type="AlphaFoldDB" id="T1FFZ4"/>
<feature type="region of interest" description="Disordered" evidence="1">
    <location>
        <begin position="1"/>
        <end position="24"/>
    </location>
</feature>
<gene>
    <name evidence="3" type="primary">20207743</name>
    <name evidence="2" type="ORF">HELRODRAFT_180489</name>
</gene>
<evidence type="ECO:0000313" key="3">
    <source>
        <dbReference type="EnsemblMetazoa" id="HelroP180489"/>
    </source>
</evidence>
<organism evidence="3 4">
    <name type="scientific">Helobdella robusta</name>
    <name type="common">Californian leech</name>
    <dbReference type="NCBI Taxonomy" id="6412"/>
    <lineage>
        <taxon>Eukaryota</taxon>
        <taxon>Metazoa</taxon>
        <taxon>Spiralia</taxon>
        <taxon>Lophotrochozoa</taxon>
        <taxon>Annelida</taxon>
        <taxon>Clitellata</taxon>
        <taxon>Hirudinea</taxon>
        <taxon>Rhynchobdellida</taxon>
        <taxon>Glossiphoniidae</taxon>
        <taxon>Helobdella</taxon>
    </lineage>
</organism>
<evidence type="ECO:0000313" key="4">
    <source>
        <dbReference type="Proteomes" id="UP000015101"/>
    </source>
</evidence>
<keyword evidence="4" id="KW-1185">Reference proteome</keyword>